<protein>
    <recommendedName>
        <fullName evidence="4">Lipoprotein</fullName>
    </recommendedName>
</protein>
<dbReference type="RefSeq" id="WP_251833757.1">
    <property type="nucleotide sequence ID" value="NZ_JACSPS010000003.1"/>
</dbReference>
<comment type="caution">
    <text evidence="2">The sequence shown here is derived from an EMBL/GenBank/DDBJ whole genome shotgun (WGS) entry which is preliminary data.</text>
</comment>
<dbReference type="PROSITE" id="PS51257">
    <property type="entry name" value="PROKAR_LIPOPROTEIN"/>
    <property type="match status" value="1"/>
</dbReference>
<organism evidence="2 3">
    <name type="scientific">Kaistella pullorum</name>
    <dbReference type="NCBI Taxonomy" id="2763074"/>
    <lineage>
        <taxon>Bacteria</taxon>
        <taxon>Pseudomonadati</taxon>
        <taxon>Bacteroidota</taxon>
        <taxon>Flavobacteriia</taxon>
        <taxon>Flavobacteriales</taxon>
        <taxon>Weeksellaceae</taxon>
        <taxon>Chryseobacterium group</taxon>
        <taxon>Kaistella</taxon>
    </lineage>
</organism>
<evidence type="ECO:0000313" key="3">
    <source>
        <dbReference type="Proteomes" id="UP000626242"/>
    </source>
</evidence>
<evidence type="ECO:0000313" key="2">
    <source>
        <dbReference type="EMBL" id="MBD8018550.1"/>
    </source>
</evidence>
<evidence type="ECO:0008006" key="4">
    <source>
        <dbReference type="Google" id="ProtNLM"/>
    </source>
</evidence>
<sequence length="184" mass="20573">MKNPFKTIFALITVLTLFSCRNNEIPEDIHEHNEIEKLTVKLINIENLADEQIISYISGKADKNLNLELGKTYLVDLDFEVKHDDHYHSVNDDIIDEKDEHYITFAFSGAAVKVKRSNDDTVRTDGKKVGLKTEWTVTSAGHGTVNIKLIHQPASIEENYPSADDQQGKTTGGEADVNASIGFN</sequence>
<gene>
    <name evidence="2" type="ORF">H9628_08705</name>
</gene>
<reference evidence="2 3" key="1">
    <citation type="submission" date="2020-08" db="EMBL/GenBank/DDBJ databases">
        <title>A Genomic Blueprint of the Chicken Gut Microbiome.</title>
        <authorList>
            <person name="Gilroy R."/>
            <person name="Ravi A."/>
            <person name="Getino M."/>
            <person name="Pursley I."/>
            <person name="Horton D.L."/>
            <person name="Alikhan N.-F."/>
            <person name="Baker D."/>
            <person name="Gharbi K."/>
            <person name="Hall N."/>
            <person name="Watson M."/>
            <person name="Adriaenssens E.M."/>
            <person name="Foster-Nyarko E."/>
            <person name="Jarju S."/>
            <person name="Secka A."/>
            <person name="Antonio M."/>
            <person name="Oren A."/>
            <person name="Chaudhuri R."/>
            <person name="La Ragione R.M."/>
            <person name="Hildebrand F."/>
            <person name="Pallen M.J."/>
        </authorList>
    </citation>
    <scope>NUCLEOTIDE SEQUENCE [LARGE SCALE GENOMIC DNA]</scope>
    <source>
        <strain evidence="2 3">Sa1CVA4</strain>
    </source>
</reference>
<accession>A0ABR8WN84</accession>
<dbReference type="EMBL" id="JACSPS010000003">
    <property type="protein sequence ID" value="MBD8018550.1"/>
    <property type="molecule type" value="Genomic_DNA"/>
</dbReference>
<evidence type="ECO:0000256" key="1">
    <source>
        <dbReference type="SAM" id="MobiDB-lite"/>
    </source>
</evidence>
<name>A0ABR8WN84_9FLAO</name>
<dbReference type="Proteomes" id="UP000626242">
    <property type="component" value="Unassembled WGS sequence"/>
</dbReference>
<keyword evidence="3" id="KW-1185">Reference proteome</keyword>
<feature type="region of interest" description="Disordered" evidence="1">
    <location>
        <begin position="159"/>
        <end position="184"/>
    </location>
</feature>
<proteinExistence type="predicted"/>